<proteinExistence type="predicted"/>
<feature type="compositionally biased region" description="Low complexity" evidence="1">
    <location>
        <begin position="51"/>
        <end position="70"/>
    </location>
</feature>
<gene>
    <name evidence="2" type="ORF">HD597_006419</name>
</gene>
<dbReference type="Gene3D" id="3.20.20.100">
    <property type="entry name" value="NADP-dependent oxidoreductase domain"/>
    <property type="match status" value="1"/>
</dbReference>
<accession>A0A9X2GHY5</accession>
<keyword evidence="3" id="KW-1185">Reference proteome</keyword>
<protein>
    <submittedName>
        <fullName evidence="2">Aryl-alcohol dehydrogenase-like predicted oxidoreductase</fullName>
    </submittedName>
</protein>
<dbReference type="AlphaFoldDB" id="A0A9X2GHY5"/>
<sequence>MGRELGLGVIPWSPLGSGVLTGKYTRADLAHEISADPSGTRRNVGRPTDPSPSARSASPRWSSGWPASRE</sequence>
<comment type="caution">
    <text evidence="2">The sequence shown here is derived from an EMBL/GenBank/DDBJ whole genome shotgun (WGS) entry which is preliminary data.</text>
</comment>
<evidence type="ECO:0000256" key="1">
    <source>
        <dbReference type="SAM" id="MobiDB-lite"/>
    </source>
</evidence>
<dbReference type="EMBL" id="JAMZEB010000002">
    <property type="protein sequence ID" value="MCP2359399.1"/>
    <property type="molecule type" value="Genomic_DNA"/>
</dbReference>
<dbReference type="InterPro" id="IPR036812">
    <property type="entry name" value="NAD(P)_OxRdtase_dom_sf"/>
</dbReference>
<evidence type="ECO:0000313" key="2">
    <source>
        <dbReference type="EMBL" id="MCP2359399.1"/>
    </source>
</evidence>
<organism evidence="2 3">
    <name type="scientific">Nonomuraea thailandensis</name>
    <dbReference type="NCBI Taxonomy" id="1188745"/>
    <lineage>
        <taxon>Bacteria</taxon>
        <taxon>Bacillati</taxon>
        <taxon>Actinomycetota</taxon>
        <taxon>Actinomycetes</taxon>
        <taxon>Streptosporangiales</taxon>
        <taxon>Streptosporangiaceae</taxon>
        <taxon>Nonomuraea</taxon>
    </lineage>
</organism>
<dbReference type="Proteomes" id="UP001139648">
    <property type="component" value="Unassembled WGS sequence"/>
</dbReference>
<evidence type="ECO:0000313" key="3">
    <source>
        <dbReference type="Proteomes" id="UP001139648"/>
    </source>
</evidence>
<dbReference type="SUPFAM" id="SSF51430">
    <property type="entry name" value="NAD(P)-linked oxidoreductase"/>
    <property type="match status" value="1"/>
</dbReference>
<name>A0A9X2GHY5_9ACTN</name>
<feature type="region of interest" description="Disordered" evidence="1">
    <location>
        <begin position="32"/>
        <end position="70"/>
    </location>
</feature>
<reference evidence="2" key="1">
    <citation type="submission" date="2022-06" db="EMBL/GenBank/DDBJ databases">
        <title>Sequencing the genomes of 1000 actinobacteria strains.</title>
        <authorList>
            <person name="Klenk H.-P."/>
        </authorList>
    </citation>
    <scope>NUCLEOTIDE SEQUENCE</scope>
    <source>
        <strain evidence="2">DSM 46694</strain>
    </source>
</reference>